<dbReference type="STRING" id="6412.T1ENN1"/>
<organism evidence="4 5">
    <name type="scientific">Helobdella robusta</name>
    <name type="common">Californian leech</name>
    <dbReference type="NCBI Taxonomy" id="6412"/>
    <lineage>
        <taxon>Eukaryota</taxon>
        <taxon>Metazoa</taxon>
        <taxon>Spiralia</taxon>
        <taxon>Lophotrochozoa</taxon>
        <taxon>Annelida</taxon>
        <taxon>Clitellata</taxon>
        <taxon>Hirudinea</taxon>
        <taxon>Rhynchobdellida</taxon>
        <taxon>Glossiphoniidae</taxon>
        <taxon>Helobdella</taxon>
    </lineage>
</organism>
<evidence type="ECO:0000259" key="2">
    <source>
        <dbReference type="PROSITE" id="PS51406"/>
    </source>
</evidence>
<feature type="signal peptide" evidence="1">
    <location>
        <begin position="1"/>
        <end position="19"/>
    </location>
</feature>
<reference evidence="3 5" key="2">
    <citation type="journal article" date="2013" name="Nature">
        <title>Insights into bilaterian evolution from three spiralian genomes.</title>
        <authorList>
            <person name="Simakov O."/>
            <person name="Marletaz F."/>
            <person name="Cho S.J."/>
            <person name="Edsinger-Gonzales E."/>
            <person name="Havlak P."/>
            <person name="Hellsten U."/>
            <person name="Kuo D.H."/>
            <person name="Larsson T."/>
            <person name="Lv J."/>
            <person name="Arendt D."/>
            <person name="Savage R."/>
            <person name="Osoegawa K."/>
            <person name="de Jong P."/>
            <person name="Grimwood J."/>
            <person name="Chapman J.A."/>
            <person name="Shapiro H."/>
            <person name="Aerts A."/>
            <person name="Otillar R.P."/>
            <person name="Terry A.Y."/>
            <person name="Boore J.L."/>
            <person name="Grigoriev I.V."/>
            <person name="Lindberg D.R."/>
            <person name="Seaver E.C."/>
            <person name="Weisblat D.A."/>
            <person name="Putnam N.H."/>
            <person name="Rokhsar D.S."/>
        </authorList>
    </citation>
    <scope>NUCLEOTIDE SEQUENCE</scope>
</reference>
<dbReference type="GeneID" id="20198181"/>
<accession>T1ENN1</accession>
<feature type="domain" description="Fibrinogen C-terminal" evidence="2">
    <location>
        <begin position="180"/>
        <end position="402"/>
    </location>
</feature>
<dbReference type="EMBL" id="KB095811">
    <property type="protein sequence ID" value="ESO12578.1"/>
    <property type="molecule type" value="Genomic_DNA"/>
</dbReference>
<dbReference type="Gene3D" id="3.90.215.10">
    <property type="entry name" value="Gamma Fibrinogen, chain A, domain 1"/>
    <property type="match status" value="1"/>
</dbReference>
<dbReference type="OrthoDB" id="6081480at2759"/>
<dbReference type="EMBL" id="AMQM01000197">
    <property type="status" value="NOT_ANNOTATED_CDS"/>
    <property type="molecule type" value="Genomic_DNA"/>
</dbReference>
<dbReference type="RefSeq" id="XP_009009298.1">
    <property type="nucleotide sequence ID" value="XM_009011050.1"/>
</dbReference>
<name>T1ENN1_HELRO</name>
<dbReference type="CTD" id="20198181"/>
<dbReference type="KEGG" id="hro:HELRODRAFT_159138"/>
<dbReference type="SUPFAM" id="SSF56496">
    <property type="entry name" value="Fibrinogen C-terminal domain-like"/>
    <property type="match status" value="1"/>
</dbReference>
<dbReference type="Proteomes" id="UP000015101">
    <property type="component" value="Unassembled WGS sequence"/>
</dbReference>
<dbReference type="InParanoid" id="T1ENN1"/>
<evidence type="ECO:0000313" key="5">
    <source>
        <dbReference type="Proteomes" id="UP000015101"/>
    </source>
</evidence>
<dbReference type="GO" id="GO:0005615">
    <property type="term" value="C:extracellular space"/>
    <property type="evidence" value="ECO:0000318"/>
    <property type="project" value="GO_Central"/>
</dbReference>
<dbReference type="InterPro" id="IPR014716">
    <property type="entry name" value="Fibrinogen_a/b/g_C_1"/>
</dbReference>
<dbReference type="SMART" id="SM00186">
    <property type="entry name" value="FBG"/>
    <property type="match status" value="1"/>
</dbReference>
<dbReference type="InterPro" id="IPR036056">
    <property type="entry name" value="Fibrinogen-like_C"/>
</dbReference>
<dbReference type="EnsemblMetazoa" id="HelroT159138">
    <property type="protein sequence ID" value="HelroP159138"/>
    <property type="gene ID" value="HelroG159138"/>
</dbReference>
<evidence type="ECO:0000313" key="3">
    <source>
        <dbReference type="EMBL" id="ESO12578.1"/>
    </source>
</evidence>
<evidence type="ECO:0000313" key="4">
    <source>
        <dbReference type="EnsemblMetazoa" id="HelroP159138"/>
    </source>
</evidence>
<dbReference type="PROSITE" id="PS51406">
    <property type="entry name" value="FIBRINOGEN_C_2"/>
    <property type="match status" value="1"/>
</dbReference>
<keyword evidence="1" id="KW-0732">Signal</keyword>
<reference evidence="4" key="3">
    <citation type="submission" date="2015-06" db="UniProtKB">
        <authorList>
            <consortium name="EnsemblMetazoa"/>
        </authorList>
    </citation>
    <scope>IDENTIFICATION</scope>
</reference>
<dbReference type="PANTHER" id="PTHR19143:SF462">
    <property type="entry name" value="APPLE DOMAIN-CONTAINING PROTEIN"/>
    <property type="match status" value="1"/>
</dbReference>
<dbReference type="HOGENOM" id="CLU_685654_0_0_1"/>
<feature type="chain" id="PRO_5010979897" description="Fibrinogen C-terminal domain-containing protein" evidence="1">
    <location>
        <begin position="20"/>
        <end position="402"/>
    </location>
</feature>
<dbReference type="InterPro" id="IPR002181">
    <property type="entry name" value="Fibrinogen_a/b/g_C_dom"/>
</dbReference>
<dbReference type="AlphaFoldDB" id="T1ENN1"/>
<proteinExistence type="predicted"/>
<gene>
    <name evidence="4" type="primary">20198181</name>
    <name evidence="3" type="ORF">HELRODRAFT_159138</name>
</gene>
<dbReference type="Pfam" id="PF00147">
    <property type="entry name" value="Fibrinogen_C"/>
    <property type="match status" value="1"/>
</dbReference>
<keyword evidence="5" id="KW-1185">Reference proteome</keyword>
<reference evidence="5" key="1">
    <citation type="submission" date="2012-12" db="EMBL/GenBank/DDBJ databases">
        <authorList>
            <person name="Hellsten U."/>
            <person name="Grimwood J."/>
            <person name="Chapman J.A."/>
            <person name="Shapiro H."/>
            <person name="Aerts A."/>
            <person name="Otillar R.P."/>
            <person name="Terry A.Y."/>
            <person name="Boore J.L."/>
            <person name="Simakov O."/>
            <person name="Marletaz F."/>
            <person name="Cho S.-J."/>
            <person name="Edsinger-Gonzales E."/>
            <person name="Havlak P."/>
            <person name="Kuo D.-H."/>
            <person name="Larsson T."/>
            <person name="Lv J."/>
            <person name="Arendt D."/>
            <person name="Savage R."/>
            <person name="Osoegawa K."/>
            <person name="de Jong P."/>
            <person name="Lindberg D.R."/>
            <person name="Seaver E.C."/>
            <person name="Weisblat D.A."/>
            <person name="Putnam N.H."/>
            <person name="Grigoriev I.V."/>
            <person name="Rokhsar D.S."/>
        </authorList>
    </citation>
    <scope>NUCLEOTIDE SEQUENCE</scope>
</reference>
<dbReference type="InterPro" id="IPR050373">
    <property type="entry name" value="Fibrinogen_C-term_domain"/>
</dbReference>
<dbReference type="eggNOG" id="KOG2579">
    <property type="taxonomic scope" value="Eukaryota"/>
</dbReference>
<dbReference type="PANTHER" id="PTHR19143">
    <property type="entry name" value="FIBRINOGEN/TENASCIN/ANGIOPOEITIN"/>
    <property type="match status" value="1"/>
</dbReference>
<evidence type="ECO:0000256" key="1">
    <source>
        <dbReference type="SAM" id="SignalP"/>
    </source>
</evidence>
<protein>
    <recommendedName>
        <fullName evidence="2">Fibrinogen C-terminal domain-containing protein</fullName>
    </recommendedName>
</protein>
<sequence>MGFVTVFPVFVVTVCLINGKFLKNKLGEIAVCCQDSSNATTQFIDADYISAKMEILKVACQGPARCAWMCQRDPTYVTACCLFKTAHIFRPINAYIDNRFLTSLTITFTYKRQDFFIQASRCSARPDASTATPPHLTWNKNKFLNGRQIECYDEKKLSCSLPYTFNGSRVNDCKANSTCLNGNGVSILCSEAISGVNTSFVPINLLVRNVTTNRTMVVPAFTKAGWLVIHQANVSSVESFKKSWDQYKYGFGNLNEGNYWLGNDYVSQMTWMMPNVTWRLHVSVQASANKKFYSTEYWRFRIKSEKELYAIELAGNVPRDAGDAFNNVTYPTWITNFRPFLTFDRKNDACFNCTCAGLSGWWYNVCGVSSLTKNPQDWGTLQKATSSANYSVIYSTMMIMIN</sequence>